<dbReference type="GO" id="GO:0000340">
    <property type="term" value="F:RNA 7-methylguanosine cap binding"/>
    <property type="evidence" value="ECO:0007669"/>
    <property type="project" value="TreeGrafter"/>
</dbReference>
<comment type="caution">
    <text evidence="3">The sequence shown here is derived from an EMBL/GenBank/DDBJ whole genome shotgun (WGS) entry which is preliminary data.</text>
</comment>
<dbReference type="GO" id="GO:0003743">
    <property type="term" value="F:translation initiation factor activity"/>
    <property type="evidence" value="ECO:0007669"/>
    <property type="project" value="UniProtKB-KW"/>
</dbReference>
<evidence type="ECO:0000256" key="2">
    <source>
        <dbReference type="SAM" id="MobiDB-lite"/>
    </source>
</evidence>
<dbReference type="PANTHER" id="PTHR11960:SF63">
    <property type="entry name" value="TRANSLATION INITIATION FACTOR 4E, PUTATIVE-RELATED"/>
    <property type="match status" value="1"/>
</dbReference>
<dbReference type="InterPro" id="IPR023398">
    <property type="entry name" value="TIF_eIF4e-like"/>
</dbReference>
<comment type="similarity">
    <text evidence="1">Belongs to the eukaryotic initiation factor 4E family.</text>
</comment>
<dbReference type="PANTHER" id="PTHR11960">
    <property type="entry name" value="EUKARYOTIC TRANSLATION INITIATION FACTOR 4E RELATED"/>
    <property type="match status" value="1"/>
</dbReference>
<evidence type="ECO:0000313" key="4">
    <source>
        <dbReference type="Proteomes" id="UP001430356"/>
    </source>
</evidence>
<organism evidence="3 4">
    <name type="scientific">Novymonas esmeraldas</name>
    <dbReference type="NCBI Taxonomy" id="1808958"/>
    <lineage>
        <taxon>Eukaryota</taxon>
        <taxon>Discoba</taxon>
        <taxon>Euglenozoa</taxon>
        <taxon>Kinetoplastea</taxon>
        <taxon>Metakinetoplastina</taxon>
        <taxon>Trypanosomatida</taxon>
        <taxon>Trypanosomatidae</taxon>
        <taxon>Novymonas</taxon>
    </lineage>
</organism>
<dbReference type="Pfam" id="PF01652">
    <property type="entry name" value="IF4E"/>
    <property type="match status" value="1"/>
</dbReference>
<feature type="region of interest" description="Disordered" evidence="2">
    <location>
        <begin position="1"/>
        <end position="126"/>
    </location>
</feature>
<reference evidence="3 4" key="1">
    <citation type="journal article" date="2021" name="MBio">
        <title>A New Model Trypanosomatid, Novymonas esmeraldas: Genomic Perception of Its 'Candidatus Pandoraea novymonadis' Endosymbiont.</title>
        <authorList>
            <person name="Zakharova A."/>
            <person name="Saura A."/>
            <person name="Butenko A."/>
            <person name="Podesvova L."/>
            <person name="Warmusova S."/>
            <person name="Kostygov A.Y."/>
            <person name="Nenarokova A."/>
            <person name="Lukes J."/>
            <person name="Opperdoes F.R."/>
            <person name="Yurchenko V."/>
        </authorList>
    </citation>
    <scope>NUCLEOTIDE SEQUENCE [LARGE SCALE GENOMIC DNA]</scope>
    <source>
        <strain evidence="3 4">E262AT.01</strain>
    </source>
</reference>
<dbReference type="InterPro" id="IPR001040">
    <property type="entry name" value="TIF_eIF_4E"/>
</dbReference>
<accession>A0AAW0EPA1</accession>
<name>A0AAW0EPA1_9TRYP</name>
<evidence type="ECO:0000256" key="1">
    <source>
        <dbReference type="RuleBase" id="RU004374"/>
    </source>
</evidence>
<dbReference type="Gene3D" id="3.30.760.10">
    <property type="entry name" value="RNA Cap, Translation Initiation Factor Eif4e"/>
    <property type="match status" value="1"/>
</dbReference>
<proteinExistence type="inferred from homology"/>
<feature type="compositionally biased region" description="Low complexity" evidence="2">
    <location>
        <begin position="28"/>
        <end position="37"/>
    </location>
</feature>
<feature type="compositionally biased region" description="Low complexity" evidence="2">
    <location>
        <begin position="92"/>
        <end position="106"/>
    </location>
</feature>
<keyword evidence="4" id="KW-1185">Reference proteome</keyword>
<dbReference type="Proteomes" id="UP001430356">
    <property type="component" value="Unassembled WGS sequence"/>
</dbReference>
<evidence type="ECO:0000313" key="3">
    <source>
        <dbReference type="EMBL" id="KAK7195014.1"/>
    </source>
</evidence>
<dbReference type="FunFam" id="3.30.760.10:FF:000019">
    <property type="entry name" value="Eukaryotic translation initiation factor, putative"/>
    <property type="match status" value="1"/>
</dbReference>
<gene>
    <name evidence="3" type="ORF">NESM_000424100</name>
</gene>
<keyword evidence="1" id="KW-0648">Protein biosynthesis</keyword>
<sequence>MNPTAAAFVPSKGGSKGKSKAPPPPPTTATTTTAAVQPPSPLLATKLSAAAPPFVPGAPRQESATPAHADPGAGVEETVKGAPPPMELPTVAASTSAAAAAPAAAAKDADENDDSQLDWLPEAQPNDWSSSKLPKLFGCHNTAAKATSSAIPLHISWDLYADDHHGSNEATSMSSPASTISFEPIFVANVGDVESFWRLWRYLPAPSALPTLYTYSWFRKDIKPEWEHPRNKKGGTISIIIFDRDRSGLSDKQVLDDVFMAMLVGTAGESFQECSTTLNGMMLKVRPNKPVKLQLWTAHSEVGKLKMFANSVRDALAKIMGAKTLQKLEYFSHHQKQAATNSLAARMKGNSKISPDHTF</sequence>
<dbReference type="GO" id="GO:0016281">
    <property type="term" value="C:eukaryotic translation initiation factor 4F complex"/>
    <property type="evidence" value="ECO:0007669"/>
    <property type="project" value="TreeGrafter"/>
</dbReference>
<keyword evidence="1" id="KW-0694">RNA-binding</keyword>
<dbReference type="EMBL" id="JAECZO010000046">
    <property type="protein sequence ID" value="KAK7195014.1"/>
    <property type="molecule type" value="Genomic_DNA"/>
</dbReference>
<dbReference type="SUPFAM" id="SSF55418">
    <property type="entry name" value="eIF4e-like"/>
    <property type="match status" value="1"/>
</dbReference>
<keyword evidence="1 3" id="KW-0396">Initiation factor</keyword>
<protein>
    <submittedName>
        <fullName evidence="3">Eukaryotic translation initiation factor 4E</fullName>
    </submittedName>
</protein>
<dbReference type="AlphaFoldDB" id="A0AAW0EPA1"/>